<comment type="catalytic activity">
    <reaction evidence="16 17">
        <text>a ubiquinone + NADH + 5 H(+)(in) = a ubiquinol + NAD(+) + 4 H(+)(out)</text>
        <dbReference type="Rhea" id="RHEA:29091"/>
        <dbReference type="Rhea" id="RHEA-COMP:9565"/>
        <dbReference type="Rhea" id="RHEA-COMP:9566"/>
        <dbReference type="ChEBI" id="CHEBI:15378"/>
        <dbReference type="ChEBI" id="CHEBI:16389"/>
        <dbReference type="ChEBI" id="CHEBI:17976"/>
        <dbReference type="ChEBI" id="CHEBI:57540"/>
        <dbReference type="ChEBI" id="CHEBI:57945"/>
        <dbReference type="EC" id="7.1.1.2"/>
    </reaction>
</comment>
<dbReference type="Pfam" id="PF00361">
    <property type="entry name" value="Proton_antipo_M"/>
    <property type="match status" value="1"/>
</dbReference>
<dbReference type="GO" id="GO:0031966">
    <property type="term" value="C:mitochondrial membrane"/>
    <property type="evidence" value="ECO:0007669"/>
    <property type="project" value="UniProtKB-SubCell"/>
</dbReference>
<sequence length="437" mass="51548">MMISLLIMMMFYYMGFSFLLLFFIIMVLNIIINFQMCDFINYSLIVDNLSFILILLTLLLGIYMLLSSLSYKYFMNNYNWFNMLFFCLMYLVFLSFFVNNFFYFYLLFEFSIIPMFFLISGWGYSVYRLESGLYMFIYTLLTSLPFLLYLINYNMANSLNFFYKYVVFTMSSFMGNIWLMMMMLVFLVKLPIYFLHLWLPNTHVDAPLVGSMVLAGVLLKLGSYGLFKLLMISFIDFSFLMNYFISISIIGSMIVSFLCMRQVDMKSLVAYSSVVHMGIIILGLYSFSYISLLGVIFMMCAHGICSSCMFYMLNLSYNSFNSRSLIVMRGNTIISPILMIWWLMVSISNMGFPPMFNFYSELLIIIGSINFNKTIMYFLFMVLMFSGMYSIFFYTVFNHGNIKMINNYINISMCDNLIFLLHIIPLLLFMLLMNFFI</sequence>
<evidence type="ECO:0000256" key="10">
    <source>
        <dbReference type="ARBA" id="ARBA00022982"/>
    </source>
</evidence>
<dbReference type="GO" id="GO:0008137">
    <property type="term" value="F:NADH dehydrogenase (ubiquinone) activity"/>
    <property type="evidence" value="ECO:0007669"/>
    <property type="project" value="UniProtKB-UniRule"/>
</dbReference>
<feature type="transmembrane region" description="Helical" evidence="17">
    <location>
        <begin position="12"/>
        <end position="32"/>
    </location>
</feature>
<feature type="transmembrane region" description="Helical" evidence="17">
    <location>
        <begin position="376"/>
        <end position="397"/>
    </location>
</feature>
<feature type="transmembrane region" description="Helical" evidence="17">
    <location>
        <begin position="78"/>
        <end position="97"/>
    </location>
</feature>
<dbReference type="AlphaFoldDB" id="A0A7R7UNG5"/>
<comment type="function">
    <text evidence="17">Core subunit of the mitochondrial membrane respiratory chain NADH dehydrogenase (Complex I) which catalyzes electron transfer from NADH through the respiratory chain, using ubiquinone as an electron acceptor. Essential for the catalytic activity and assembly of complex I.</text>
</comment>
<evidence type="ECO:0000313" key="19">
    <source>
        <dbReference type="EMBL" id="BCR02926.1"/>
    </source>
</evidence>
<evidence type="ECO:0000256" key="4">
    <source>
        <dbReference type="ARBA" id="ARBA00012944"/>
    </source>
</evidence>
<keyword evidence="13 17" id="KW-0830">Ubiquinone</keyword>
<evidence type="ECO:0000256" key="11">
    <source>
        <dbReference type="ARBA" id="ARBA00022989"/>
    </source>
</evidence>
<comment type="similarity">
    <text evidence="3 17">Belongs to the complex I subunit 4 family.</text>
</comment>
<evidence type="ECO:0000256" key="5">
    <source>
        <dbReference type="ARBA" id="ARBA00021006"/>
    </source>
</evidence>
<evidence type="ECO:0000256" key="7">
    <source>
        <dbReference type="ARBA" id="ARBA00022660"/>
    </source>
</evidence>
<evidence type="ECO:0000256" key="16">
    <source>
        <dbReference type="ARBA" id="ARBA00049551"/>
    </source>
</evidence>
<dbReference type="EC" id="7.1.1.2" evidence="4 17"/>
<keyword evidence="7 17" id="KW-0679">Respiratory chain</keyword>
<gene>
    <name evidence="19" type="primary">ND4</name>
</gene>
<reference evidence="19" key="1">
    <citation type="submission" date="2021-01" db="EMBL/GenBank/DDBJ databases">
        <title>Complete mitochondrial genomes of snail mite Riccardoella tokyoensis and R. reaumuri (Acariformes: Prostigmata: Ereynetidae).</title>
        <authorList>
            <person name="Hiruta S.F."/>
            <person name="Waki T."/>
            <person name="Shimano S."/>
        </authorList>
    </citation>
    <scope>NUCLEOTIDE SEQUENCE</scope>
    <source>
        <strain evidence="19">DaiDaiSG01</strain>
    </source>
</reference>
<keyword evidence="11 17" id="KW-1133">Transmembrane helix</keyword>
<evidence type="ECO:0000256" key="15">
    <source>
        <dbReference type="ARBA" id="ARBA00023136"/>
    </source>
</evidence>
<feature type="domain" description="NADH:quinone oxidoreductase/Mrp antiporter transmembrane" evidence="18">
    <location>
        <begin position="99"/>
        <end position="383"/>
    </location>
</feature>
<keyword evidence="9" id="KW-1278">Translocase</keyword>
<dbReference type="GO" id="GO:0015990">
    <property type="term" value="P:electron transport coupled proton transport"/>
    <property type="evidence" value="ECO:0007669"/>
    <property type="project" value="TreeGrafter"/>
</dbReference>
<feature type="transmembrane region" description="Helical" evidence="17">
    <location>
        <begin position="293"/>
        <end position="313"/>
    </location>
</feature>
<keyword evidence="15 17" id="KW-0472">Membrane</keyword>
<dbReference type="PANTHER" id="PTHR43507">
    <property type="entry name" value="NADH-UBIQUINONE OXIDOREDUCTASE CHAIN 4"/>
    <property type="match status" value="1"/>
</dbReference>
<proteinExistence type="inferred from homology"/>
<feature type="transmembrane region" description="Helical" evidence="17">
    <location>
        <begin position="136"/>
        <end position="156"/>
    </location>
</feature>
<keyword evidence="12 17" id="KW-0520">NAD</keyword>
<dbReference type="InterPro" id="IPR003918">
    <property type="entry name" value="NADH_UbQ_OxRdtase"/>
</dbReference>
<evidence type="ECO:0000256" key="1">
    <source>
        <dbReference type="ARBA" id="ARBA00003257"/>
    </source>
</evidence>
<feature type="transmembrane region" description="Helical" evidence="17">
    <location>
        <begin position="268"/>
        <end position="287"/>
    </location>
</feature>
<organism evidence="19">
    <name type="scientific">Riccardoella reaumuri</name>
    <dbReference type="NCBI Taxonomy" id="2803873"/>
    <lineage>
        <taxon>Eukaryota</taxon>
        <taxon>Metazoa</taxon>
        <taxon>Ecdysozoa</taxon>
        <taxon>Arthropoda</taxon>
        <taxon>Chelicerata</taxon>
        <taxon>Arachnida</taxon>
        <taxon>Acari</taxon>
        <taxon>Acariformes</taxon>
        <taxon>Trombidiformes</taxon>
        <taxon>Prostigmata</taxon>
        <taxon>Eupodina</taxon>
        <taxon>Tydeoidea</taxon>
        <taxon>Ereynetidae</taxon>
        <taxon>Riccardoella</taxon>
    </lineage>
</organism>
<dbReference type="GO" id="GO:0042773">
    <property type="term" value="P:ATP synthesis coupled electron transport"/>
    <property type="evidence" value="ECO:0007669"/>
    <property type="project" value="InterPro"/>
</dbReference>
<evidence type="ECO:0000256" key="3">
    <source>
        <dbReference type="ARBA" id="ARBA00009025"/>
    </source>
</evidence>
<feature type="transmembrane region" description="Helical" evidence="17">
    <location>
        <begin position="103"/>
        <end position="124"/>
    </location>
</feature>
<geneLocation type="mitochondrion" evidence="19"/>
<feature type="transmembrane region" description="Helical" evidence="17">
    <location>
        <begin position="44"/>
        <end position="66"/>
    </location>
</feature>
<dbReference type="InterPro" id="IPR001750">
    <property type="entry name" value="ND/Mrp_TM"/>
</dbReference>
<evidence type="ECO:0000256" key="14">
    <source>
        <dbReference type="ARBA" id="ARBA00023128"/>
    </source>
</evidence>
<reference evidence="19" key="2">
    <citation type="submission" date="2021-01" db="EMBL/GenBank/DDBJ databases">
        <authorList>
            <person name="Hiruta S."/>
            <person name="Waki T."/>
            <person name="Shimano S."/>
        </authorList>
    </citation>
    <scope>NUCLEOTIDE SEQUENCE</scope>
    <source>
        <strain evidence="19">DaiDaiSG01</strain>
    </source>
</reference>
<dbReference type="GO" id="GO:0003954">
    <property type="term" value="F:NADH dehydrogenase activity"/>
    <property type="evidence" value="ECO:0007669"/>
    <property type="project" value="TreeGrafter"/>
</dbReference>
<dbReference type="PRINTS" id="PR01437">
    <property type="entry name" value="NUOXDRDTASE4"/>
</dbReference>
<feature type="transmembrane region" description="Helical" evidence="17">
    <location>
        <begin position="417"/>
        <end position="436"/>
    </location>
</feature>
<name>A0A7R7UNG5_9ACAR</name>
<evidence type="ECO:0000256" key="17">
    <source>
        <dbReference type="RuleBase" id="RU003297"/>
    </source>
</evidence>
<evidence type="ECO:0000256" key="9">
    <source>
        <dbReference type="ARBA" id="ARBA00022967"/>
    </source>
</evidence>
<evidence type="ECO:0000256" key="12">
    <source>
        <dbReference type="ARBA" id="ARBA00023027"/>
    </source>
</evidence>
<comment type="subcellular location">
    <subcellularLocation>
        <location evidence="2 17">Mitochondrion membrane</location>
        <topology evidence="2 17">Multi-pass membrane protein</topology>
    </subcellularLocation>
</comment>
<evidence type="ECO:0000256" key="2">
    <source>
        <dbReference type="ARBA" id="ARBA00004225"/>
    </source>
</evidence>
<keyword evidence="6 17" id="KW-0813">Transport</keyword>
<evidence type="ECO:0000256" key="13">
    <source>
        <dbReference type="ARBA" id="ARBA00023075"/>
    </source>
</evidence>
<keyword evidence="10 17" id="KW-0249">Electron transport</keyword>
<dbReference type="EMBL" id="LC601993">
    <property type="protein sequence ID" value="BCR02926.1"/>
    <property type="molecule type" value="Genomic_DNA"/>
</dbReference>
<keyword evidence="14 17" id="KW-0496">Mitochondrion</keyword>
<comment type="function">
    <text evidence="1">Core subunit of the mitochondrial membrane respiratory chain NADH dehydrogenase (Complex I) that is believed to belong to the minimal assembly required for catalysis. Complex I functions in the transfer of electrons from NADH to the respiratory chain. The immediate electron acceptor for the enzyme is believed to be ubiquinone.</text>
</comment>
<protein>
    <recommendedName>
        <fullName evidence="5 17">NADH-ubiquinone oxidoreductase chain 4</fullName>
        <ecNumber evidence="4 17">7.1.1.2</ecNumber>
    </recommendedName>
</protein>
<feature type="transmembrane region" description="Helical" evidence="17">
    <location>
        <begin position="239"/>
        <end position="259"/>
    </location>
</feature>
<evidence type="ECO:0000256" key="6">
    <source>
        <dbReference type="ARBA" id="ARBA00022448"/>
    </source>
</evidence>
<dbReference type="GO" id="GO:0048039">
    <property type="term" value="F:ubiquinone binding"/>
    <property type="evidence" value="ECO:0007669"/>
    <property type="project" value="TreeGrafter"/>
</dbReference>
<evidence type="ECO:0000259" key="18">
    <source>
        <dbReference type="Pfam" id="PF00361"/>
    </source>
</evidence>
<evidence type="ECO:0000256" key="8">
    <source>
        <dbReference type="ARBA" id="ARBA00022692"/>
    </source>
</evidence>
<feature type="transmembrane region" description="Helical" evidence="17">
    <location>
        <begin position="206"/>
        <end position="227"/>
    </location>
</feature>
<feature type="transmembrane region" description="Helical" evidence="17">
    <location>
        <begin position="176"/>
        <end position="199"/>
    </location>
</feature>
<dbReference type="PANTHER" id="PTHR43507:SF20">
    <property type="entry name" value="NADH-UBIQUINONE OXIDOREDUCTASE CHAIN 4"/>
    <property type="match status" value="1"/>
</dbReference>
<accession>A0A7R7UNG5</accession>
<keyword evidence="8 17" id="KW-0812">Transmembrane</keyword>